<name>A0ABT5LTS2_9GAMM</name>
<keyword evidence="6" id="KW-1185">Reference proteome</keyword>
<evidence type="ECO:0008006" key="7">
    <source>
        <dbReference type="Google" id="ProtNLM"/>
    </source>
</evidence>
<dbReference type="RefSeq" id="WP_273575799.1">
    <property type="nucleotide sequence ID" value="NZ_JAQRFN010000010.1"/>
</dbReference>
<dbReference type="Gene3D" id="3.40.50.300">
    <property type="entry name" value="P-loop containing nucleotide triphosphate hydrolases"/>
    <property type="match status" value="1"/>
</dbReference>
<dbReference type="InterPro" id="IPR036640">
    <property type="entry name" value="ABC1_TM_sf"/>
</dbReference>
<organism evidence="5 6">
    <name type="scientific">Xenorhabdus anantnagensis</name>
    <dbReference type="NCBI Taxonomy" id="3025875"/>
    <lineage>
        <taxon>Bacteria</taxon>
        <taxon>Pseudomonadati</taxon>
        <taxon>Pseudomonadota</taxon>
        <taxon>Gammaproteobacteria</taxon>
        <taxon>Enterobacterales</taxon>
        <taxon>Morganellaceae</taxon>
        <taxon>Xenorhabdus</taxon>
    </lineage>
</organism>
<reference evidence="5 6" key="1">
    <citation type="submission" date="2023-02" db="EMBL/GenBank/DDBJ databases">
        <title>Entomopathogenic bacteria.</title>
        <authorList>
            <person name="Machado R.A."/>
        </authorList>
    </citation>
    <scope>NUCLEOTIDE SEQUENCE [LARGE SCALE GENOMIC DNA]</scope>
    <source>
        <strain evidence="5 6">XENO-2</strain>
    </source>
</reference>
<evidence type="ECO:0000256" key="4">
    <source>
        <dbReference type="ARBA" id="ARBA00023136"/>
    </source>
</evidence>
<dbReference type="PANTHER" id="PTHR24221:SF606">
    <property type="entry name" value="COLICIN V SECRETION-PROCESSING ATP-BINDING PROTEIN"/>
    <property type="match status" value="1"/>
</dbReference>
<comment type="caution">
    <text evidence="5">The sequence shown here is derived from an EMBL/GenBank/DDBJ whole genome shotgun (WGS) entry which is preliminary data.</text>
</comment>
<dbReference type="InterPro" id="IPR039421">
    <property type="entry name" value="Type_1_exporter"/>
</dbReference>
<comment type="subcellular location">
    <subcellularLocation>
        <location evidence="1">Cell membrane</location>
        <topology evidence="1">Multi-pass membrane protein</topology>
    </subcellularLocation>
</comment>
<dbReference type="Proteomes" id="UP001220225">
    <property type="component" value="Unassembled WGS sequence"/>
</dbReference>
<evidence type="ECO:0000256" key="1">
    <source>
        <dbReference type="ARBA" id="ARBA00004651"/>
    </source>
</evidence>
<evidence type="ECO:0000313" key="6">
    <source>
        <dbReference type="Proteomes" id="UP001220225"/>
    </source>
</evidence>
<dbReference type="SUPFAM" id="SSF52540">
    <property type="entry name" value="P-loop containing nucleoside triphosphate hydrolases"/>
    <property type="match status" value="1"/>
</dbReference>
<gene>
    <name evidence="5" type="ORF">PSI14_09930</name>
</gene>
<sequence length="112" mass="12717">MEKIDVFCPATFINIQWQSSLFKYLLKIPLDYFERCKLGDIQSRLNSLETLQNTFTTSIVGAIMDEATSALDKESENYVNQAIKALNITRVIIAYRETTIASVDKVISLQGF</sequence>
<evidence type="ECO:0000256" key="3">
    <source>
        <dbReference type="ARBA" id="ARBA00022989"/>
    </source>
</evidence>
<dbReference type="PANTHER" id="PTHR24221">
    <property type="entry name" value="ATP-BINDING CASSETTE SUB-FAMILY B"/>
    <property type="match status" value="1"/>
</dbReference>
<evidence type="ECO:0000313" key="5">
    <source>
        <dbReference type="EMBL" id="MDC9597168.1"/>
    </source>
</evidence>
<dbReference type="EMBL" id="JAQRFN010000010">
    <property type="protein sequence ID" value="MDC9597168.1"/>
    <property type="molecule type" value="Genomic_DNA"/>
</dbReference>
<accession>A0ABT5LTS2</accession>
<dbReference type="SUPFAM" id="SSF90123">
    <property type="entry name" value="ABC transporter transmembrane region"/>
    <property type="match status" value="1"/>
</dbReference>
<dbReference type="InterPro" id="IPR027417">
    <property type="entry name" value="P-loop_NTPase"/>
</dbReference>
<proteinExistence type="predicted"/>
<protein>
    <recommendedName>
        <fullName evidence="7">ABC transmembrane type-1 domain-containing protein</fullName>
    </recommendedName>
</protein>
<keyword evidence="3" id="KW-1133">Transmembrane helix</keyword>
<keyword evidence="2" id="KW-0812">Transmembrane</keyword>
<evidence type="ECO:0000256" key="2">
    <source>
        <dbReference type="ARBA" id="ARBA00022692"/>
    </source>
</evidence>
<keyword evidence="4" id="KW-0472">Membrane</keyword>